<dbReference type="InterPro" id="IPR006664">
    <property type="entry name" value="OMP_bac"/>
</dbReference>
<protein>
    <submittedName>
        <fullName evidence="7">Peptidoglycan-binding protein, DUF937 and OmpA domain-containing</fullName>
    </submittedName>
</protein>
<dbReference type="Pfam" id="PF00691">
    <property type="entry name" value="OmpA"/>
    <property type="match status" value="1"/>
</dbReference>
<evidence type="ECO:0000313" key="7">
    <source>
        <dbReference type="EMBL" id="ABB32945.1"/>
    </source>
</evidence>
<dbReference type="Proteomes" id="UP000007073">
    <property type="component" value="Chromosome"/>
</dbReference>
<dbReference type="EMBL" id="CP000148">
    <property type="protein sequence ID" value="ABB32945.1"/>
    <property type="molecule type" value="Genomic_DNA"/>
</dbReference>
<keyword evidence="5" id="KW-1133">Transmembrane helix</keyword>
<dbReference type="PRINTS" id="PR01021">
    <property type="entry name" value="OMPADOMAIN"/>
</dbReference>
<dbReference type="SUPFAM" id="SSF103088">
    <property type="entry name" value="OmpA-like"/>
    <property type="match status" value="1"/>
</dbReference>
<dbReference type="PANTHER" id="PTHR30329">
    <property type="entry name" value="STATOR ELEMENT OF FLAGELLAR MOTOR COMPLEX"/>
    <property type="match status" value="1"/>
</dbReference>
<feature type="domain" description="OmpA-like" evidence="6">
    <location>
        <begin position="282"/>
        <end position="398"/>
    </location>
</feature>
<keyword evidence="8" id="KW-1185">Reference proteome</keyword>
<dbReference type="InterPro" id="IPR006665">
    <property type="entry name" value="OmpA-like"/>
</dbReference>
<dbReference type="InterPro" id="IPR009282">
    <property type="entry name" value="DUF937"/>
</dbReference>
<dbReference type="Gene3D" id="3.30.1330.60">
    <property type="entry name" value="OmpA-like domain"/>
    <property type="match status" value="1"/>
</dbReference>
<reference evidence="7 8" key="2">
    <citation type="journal article" date="2009" name="BMC Microbiol.">
        <title>The genome sequence of Geobacter metallireducens: features of metabolism, physiology and regulation common and dissimilar to Geobacter sulfurreducens.</title>
        <authorList>
            <person name="Aklujkar M."/>
            <person name="Krushkal J."/>
            <person name="DiBartolo G."/>
            <person name="Lapidus A."/>
            <person name="Land M.L."/>
            <person name="Lovley D.R."/>
        </authorList>
    </citation>
    <scope>NUCLEOTIDE SEQUENCE [LARGE SCALE GENOMIC DNA]</scope>
    <source>
        <strain evidence="8">ATCC 53774 / DSM 7210 / GS-15</strain>
    </source>
</reference>
<dbReference type="PROSITE" id="PS51123">
    <property type="entry name" value="OMPA_2"/>
    <property type="match status" value="1"/>
</dbReference>
<evidence type="ECO:0000256" key="4">
    <source>
        <dbReference type="SAM" id="MobiDB-lite"/>
    </source>
</evidence>
<dbReference type="GO" id="GO:0009279">
    <property type="term" value="C:cell outer membrane"/>
    <property type="evidence" value="ECO:0007669"/>
    <property type="project" value="UniProtKB-SubCell"/>
</dbReference>
<organism evidence="7 8">
    <name type="scientific">Geobacter metallireducens (strain ATCC 53774 / DSM 7210 / GS-15)</name>
    <dbReference type="NCBI Taxonomy" id="269799"/>
    <lineage>
        <taxon>Bacteria</taxon>
        <taxon>Pseudomonadati</taxon>
        <taxon>Thermodesulfobacteriota</taxon>
        <taxon>Desulfuromonadia</taxon>
        <taxon>Geobacterales</taxon>
        <taxon>Geobacteraceae</taxon>
        <taxon>Geobacter</taxon>
    </lineage>
</organism>
<keyword evidence="2 3" id="KW-0472">Membrane</keyword>
<name>Q39S29_GEOMG</name>
<reference evidence="7 8" key="1">
    <citation type="submission" date="2005-10" db="EMBL/GenBank/DDBJ databases">
        <title>Complete sequence of Geobacter metallireducens GS-15.</title>
        <authorList>
            <consortium name="US DOE Joint Genome Institute"/>
            <person name="Copeland A."/>
            <person name="Lucas S."/>
            <person name="Lapidus A."/>
            <person name="Barry K."/>
            <person name="Detter J.C."/>
            <person name="Glavina T."/>
            <person name="Hammon N."/>
            <person name="Israni S."/>
            <person name="Pitluck S."/>
            <person name="Di Bartolo G."/>
            <person name="Chain P."/>
            <person name="Schmutz J."/>
            <person name="Larimer F."/>
            <person name="Land M."/>
            <person name="Kyrpides N."/>
            <person name="Ivanova N."/>
            <person name="Richardson P."/>
        </authorList>
    </citation>
    <scope>NUCLEOTIDE SEQUENCE [LARGE SCALE GENOMIC DNA]</scope>
    <source>
        <strain evidence="8">ATCC 53774 / DSM 7210 / GS-15</strain>
    </source>
</reference>
<dbReference type="HOGENOM" id="CLU_047813_0_0_7"/>
<evidence type="ECO:0000256" key="5">
    <source>
        <dbReference type="SAM" id="Phobius"/>
    </source>
</evidence>
<dbReference type="eggNOG" id="COG2885">
    <property type="taxonomic scope" value="Bacteria"/>
</dbReference>
<evidence type="ECO:0000256" key="1">
    <source>
        <dbReference type="ARBA" id="ARBA00004442"/>
    </source>
</evidence>
<sequence length="398" mass="40918">MATNLLEQLSGMFTSDLVGQIGHFLGEGTPAVQKGVPAALSALVGGVAAKGVSTDGASQILGQVRSGGFGENTLSGMAASLAGGEATKGLLEQGNSLVGSLLGNRAGGVAEWLSSVSGLGKGSAQSLLALLAPFVMGKIGKEAQEKDLGAVGLSGLLEGQGPFLQQAAPAGLAGLLGLSSLSGLGGGACPSALFSGPLSKIVWILAGIVVAFLLYTLPQRCSMKTPAIQPAPPQVQAPAVKVDPKLGAFGDVTLPDGVTLNIPEFGIERKLLAFIQDGARPVDKTTWFTFDRLQFETGSAVLKPSSQEQLGNIAAILKAFPQVAIKIGGYTDNVGDPQANLKLSRDRASNTMQELVKLGIDPSRLESEGYGEEHPVADNATEEGRQQNRRIDVRVTKK</sequence>
<evidence type="ECO:0000259" key="6">
    <source>
        <dbReference type="PROSITE" id="PS51123"/>
    </source>
</evidence>
<dbReference type="PANTHER" id="PTHR30329:SF20">
    <property type="entry name" value="EXPORTED PROTEIN"/>
    <property type="match status" value="1"/>
</dbReference>
<evidence type="ECO:0000313" key="8">
    <source>
        <dbReference type="Proteomes" id="UP000007073"/>
    </source>
</evidence>
<dbReference type="InterPro" id="IPR036737">
    <property type="entry name" value="OmpA-like_sf"/>
</dbReference>
<keyword evidence="5" id="KW-0812">Transmembrane</keyword>
<dbReference type="Pfam" id="PF06078">
    <property type="entry name" value="DUF937"/>
    <property type="match status" value="1"/>
</dbReference>
<evidence type="ECO:0000256" key="3">
    <source>
        <dbReference type="PROSITE-ProRule" id="PRU00473"/>
    </source>
</evidence>
<feature type="transmembrane region" description="Helical" evidence="5">
    <location>
        <begin position="201"/>
        <end position="217"/>
    </location>
</feature>
<dbReference type="AlphaFoldDB" id="Q39S29"/>
<accession>Q39S29</accession>
<gene>
    <name evidence="7" type="ordered locus">Gmet_2727</name>
</gene>
<feature type="region of interest" description="Disordered" evidence="4">
    <location>
        <begin position="363"/>
        <end position="398"/>
    </location>
</feature>
<comment type="subcellular location">
    <subcellularLocation>
        <location evidence="1">Cell outer membrane</location>
    </subcellularLocation>
</comment>
<proteinExistence type="predicted"/>
<dbReference type="STRING" id="269799.Gmet_2727"/>
<dbReference type="InterPro" id="IPR050330">
    <property type="entry name" value="Bact_OuterMem_StrucFunc"/>
</dbReference>
<dbReference type="CDD" id="cd07185">
    <property type="entry name" value="OmpA_C-like"/>
    <property type="match status" value="1"/>
</dbReference>
<dbReference type="KEGG" id="gme:Gmet_2727"/>
<evidence type="ECO:0000256" key="2">
    <source>
        <dbReference type="ARBA" id="ARBA00023136"/>
    </source>
</evidence>
<dbReference type="RefSeq" id="WP_004511733.1">
    <property type="nucleotide sequence ID" value="NC_007517.1"/>
</dbReference>